<dbReference type="PROSITE" id="PS51334">
    <property type="entry name" value="PRONE"/>
    <property type="match status" value="1"/>
</dbReference>
<feature type="domain" description="PRONE" evidence="3">
    <location>
        <begin position="1"/>
        <end position="375"/>
    </location>
</feature>
<dbReference type="FunCoup" id="A0A251SEB7">
    <property type="interactions" value="413"/>
</dbReference>
<dbReference type="Proteomes" id="UP000215914">
    <property type="component" value="Chromosome 15"/>
</dbReference>
<dbReference type="FunFam" id="1.20.58.2010:FF:000003">
    <property type="entry name" value="Rop guanine nucleotide exchange factor 14"/>
    <property type="match status" value="1"/>
</dbReference>
<dbReference type="InParanoid" id="A0A251SEB7"/>
<evidence type="ECO:0000259" key="3">
    <source>
        <dbReference type="PROSITE" id="PS51334"/>
    </source>
</evidence>
<organism evidence="4 5">
    <name type="scientific">Helianthus annuus</name>
    <name type="common">Common sunflower</name>
    <dbReference type="NCBI Taxonomy" id="4232"/>
    <lineage>
        <taxon>Eukaryota</taxon>
        <taxon>Viridiplantae</taxon>
        <taxon>Streptophyta</taxon>
        <taxon>Embryophyta</taxon>
        <taxon>Tracheophyta</taxon>
        <taxon>Spermatophyta</taxon>
        <taxon>Magnoliopsida</taxon>
        <taxon>eudicotyledons</taxon>
        <taxon>Gunneridae</taxon>
        <taxon>Pentapetalae</taxon>
        <taxon>asterids</taxon>
        <taxon>campanulids</taxon>
        <taxon>Asterales</taxon>
        <taxon>Asteraceae</taxon>
        <taxon>Asteroideae</taxon>
        <taxon>Heliantheae alliance</taxon>
        <taxon>Heliantheae</taxon>
        <taxon>Helianthus</taxon>
    </lineage>
</organism>
<keyword evidence="1 2" id="KW-0344">Guanine-nucleotide releasing factor</keyword>
<gene>
    <name evidence="4" type="ORF">HannXRQ_Chr15g0496081</name>
</gene>
<dbReference type="OMA" id="WRKRVHS"/>
<evidence type="ECO:0000313" key="5">
    <source>
        <dbReference type="Proteomes" id="UP000215914"/>
    </source>
</evidence>
<proteinExistence type="predicted"/>
<dbReference type="Gene3D" id="1.20.58.2010">
    <property type="entry name" value="PRONE domain, subdomain 1"/>
    <property type="match status" value="2"/>
</dbReference>
<dbReference type="InterPro" id="IPR005512">
    <property type="entry name" value="PRONE_dom"/>
</dbReference>
<dbReference type="Pfam" id="PF03759">
    <property type="entry name" value="PRONE"/>
    <property type="match status" value="1"/>
</dbReference>
<evidence type="ECO:0000256" key="1">
    <source>
        <dbReference type="ARBA" id="ARBA00022658"/>
    </source>
</evidence>
<name>A0A251SEB7_HELAN</name>
<dbReference type="PANTHER" id="PTHR33101">
    <property type="entry name" value="ROP GUANINE NUCLEOTIDE EXCHANGE FACTOR 1"/>
    <property type="match status" value="1"/>
</dbReference>
<protein>
    <submittedName>
        <fullName evidence="4">Putative PRONE domain-containing protein</fullName>
    </submittedName>
</protein>
<dbReference type="PANTHER" id="PTHR33101:SF81">
    <property type="entry name" value="PRONE DOMAIN, ROP GUANINE NUCLEOTIDE EXCHANGE FACTOR"/>
    <property type="match status" value="1"/>
</dbReference>
<dbReference type="FunFam" id="1.20.58.2010:FF:000001">
    <property type="entry name" value="Rop guanine nucleotide exchange factor 14"/>
    <property type="match status" value="1"/>
</dbReference>
<dbReference type="GO" id="GO:0005886">
    <property type="term" value="C:plasma membrane"/>
    <property type="evidence" value="ECO:0000318"/>
    <property type="project" value="GO_Central"/>
</dbReference>
<accession>A0A251SEB7</accession>
<dbReference type="GO" id="GO:0005085">
    <property type="term" value="F:guanyl-nucleotide exchange factor activity"/>
    <property type="evidence" value="ECO:0000318"/>
    <property type="project" value="GO_Central"/>
</dbReference>
<dbReference type="EMBL" id="CM007904">
    <property type="protein sequence ID" value="OTF96615.1"/>
    <property type="molecule type" value="Genomic_DNA"/>
</dbReference>
<sequence>MELIKERFAKLLLGEDMSGTGKGVCTALAISNAITNLYASTFGQLWRLESLQYEKKQLWQREMDCLLCVGDHIVELIPSSQTFPDGSKLEIMTRRPRSDVFINLLALRKLDNMLLVRILDSFINTEFWYVDQGIVAPDADGSGSMRKPLQRHQEKWCLPVPHVPTGGLQEDTRKQLIHKRECANQILKAAMAINSVALEEMEVPESYFESFPKNGKDCLGDVIYHYITSEQFSAECLLDCLNISSELVALEIANRLETSIYIWRKRVHSRPNLLDPNRSTTKAMWDMFKDLIIDSCKRDLLADRAESLLHCLKHRFPGLTQTSLDITKIQHNKDVGKSILESYSRVMESLAFNIVSRIDDLLYVDDLTRQPKNFPSHADATSHKRDLIQCMASMGTPHKSTVATPKLSSGPIMAPASVTSNCNKPP</sequence>
<dbReference type="InterPro" id="IPR038937">
    <property type="entry name" value="RopGEF"/>
</dbReference>
<dbReference type="AlphaFoldDB" id="A0A251SEB7"/>
<keyword evidence="5" id="KW-1185">Reference proteome</keyword>
<evidence type="ECO:0000313" key="4">
    <source>
        <dbReference type="EMBL" id="OTF96615.1"/>
    </source>
</evidence>
<evidence type="ECO:0000256" key="2">
    <source>
        <dbReference type="PROSITE-ProRule" id="PRU00663"/>
    </source>
</evidence>
<reference evidence="5" key="1">
    <citation type="journal article" date="2017" name="Nature">
        <title>The sunflower genome provides insights into oil metabolism, flowering and Asterid evolution.</title>
        <authorList>
            <person name="Badouin H."/>
            <person name="Gouzy J."/>
            <person name="Grassa C.J."/>
            <person name="Murat F."/>
            <person name="Staton S.E."/>
            <person name="Cottret L."/>
            <person name="Lelandais-Briere C."/>
            <person name="Owens G.L."/>
            <person name="Carrere S."/>
            <person name="Mayjonade B."/>
            <person name="Legrand L."/>
            <person name="Gill N."/>
            <person name="Kane N.C."/>
            <person name="Bowers J.E."/>
            <person name="Hubner S."/>
            <person name="Bellec A."/>
            <person name="Berard A."/>
            <person name="Berges H."/>
            <person name="Blanchet N."/>
            <person name="Boniface M.C."/>
            <person name="Brunel D."/>
            <person name="Catrice O."/>
            <person name="Chaidir N."/>
            <person name="Claudel C."/>
            <person name="Donnadieu C."/>
            <person name="Faraut T."/>
            <person name="Fievet G."/>
            <person name="Helmstetter N."/>
            <person name="King M."/>
            <person name="Knapp S.J."/>
            <person name="Lai Z."/>
            <person name="Le Paslier M.C."/>
            <person name="Lippi Y."/>
            <person name="Lorenzon L."/>
            <person name="Mandel J.R."/>
            <person name="Marage G."/>
            <person name="Marchand G."/>
            <person name="Marquand E."/>
            <person name="Bret-Mestries E."/>
            <person name="Morien E."/>
            <person name="Nambeesan S."/>
            <person name="Nguyen T."/>
            <person name="Pegot-Espagnet P."/>
            <person name="Pouilly N."/>
            <person name="Raftis F."/>
            <person name="Sallet E."/>
            <person name="Schiex T."/>
            <person name="Thomas J."/>
            <person name="Vandecasteele C."/>
            <person name="Vares D."/>
            <person name="Vear F."/>
            <person name="Vautrin S."/>
            <person name="Crespi M."/>
            <person name="Mangin B."/>
            <person name="Burke J.M."/>
            <person name="Salse J."/>
            <person name="Munos S."/>
            <person name="Vincourt P."/>
            <person name="Rieseberg L.H."/>
            <person name="Langlade N.B."/>
        </authorList>
    </citation>
    <scope>NUCLEOTIDE SEQUENCE [LARGE SCALE GENOMIC DNA]</scope>
    <source>
        <strain evidence="5">cv. SF193</strain>
    </source>
</reference>